<feature type="transmembrane region" description="Helical" evidence="1">
    <location>
        <begin position="342"/>
        <end position="361"/>
    </location>
</feature>
<dbReference type="Pfam" id="PF03806">
    <property type="entry name" value="ABG_transport"/>
    <property type="match status" value="1"/>
</dbReference>
<feature type="transmembrane region" description="Helical" evidence="1">
    <location>
        <begin position="27"/>
        <end position="48"/>
    </location>
</feature>
<name>A0AAX3W2T5_MAMLE</name>
<dbReference type="PANTHER" id="PTHR30282">
    <property type="entry name" value="P-AMINOBENZOYL GLUTAMATE TRANSPORTER"/>
    <property type="match status" value="1"/>
</dbReference>
<accession>A0AAX3W2T5</accession>
<keyword evidence="1" id="KW-0812">Transmembrane</keyword>
<dbReference type="RefSeq" id="WP_282861985.1">
    <property type="nucleotide sequence ID" value="NZ_CP118848.1"/>
</dbReference>
<feature type="transmembrane region" description="Helical" evidence="1">
    <location>
        <begin position="406"/>
        <end position="425"/>
    </location>
</feature>
<dbReference type="InterPro" id="IPR004697">
    <property type="entry name" value="AbgT"/>
</dbReference>
<feature type="transmembrane region" description="Helical" evidence="1">
    <location>
        <begin position="467"/>
        <end position="492"/>
    </location>
</feature>
<protein>
    <submittedName>
        <fullName evidence="2">AbgT family transporter</fullName>
    </submittedName>
</protein>
<dbReference type="Proteomes" id="UP001223261">
    <property type="component" value="Chromosome"/>
</dbReference>
<feature type="transmembrane region" description="Helical" evidence="1">
    <location>
        <begin position="81"/>
        <end position="101"/>
    </location>
</feature>
<feature type="transmembrane region" description="Helical" evidence="1">
    <location>
        <begin position="160"/>
        <end position="182"/>
    </location>
</feature>
<reference evidence="2" key="1">
    <citation type="journal article" date="2023" name="Antibiotics">
        <title>Prevalence and Molecular Characterization of Methicillin-Resistant Staphylococci (MRS) and Mammaliicocci (MRM) in Dromedary Camels from Algeria: First Detection of SCCmec-mecC Hybrid in Methicillin-Resistant Mammaliicoccus lentus.</title>
        <authorList>
            <person name="Belhout C."/>
            <person name="Boyen F."/>
            <person name="Vereecke N."/>
            <person name="Theuns S."/>
            <person name="Taibi N."/>
            <person name="Stegger M."/>
            <person name="de la Fe-Rodriguez P.Y."/>
            <person name="Bouayad L."/>
            <person name="Elgroud R."/>
            <person name="Butaye P."/>
        </authorList>
    </citation>
    <scope>NUCLEOTIDE SEQUENCE</scope>
    <source>
        <strain evidence="2">7048</strain>
    </source>
</reference>
<dbReference type="GO" id="GO:1902604">
    <property type="term" value="P:p-aminobenzoyl-glutamate transmembrane transport"/>
    <property type="evidence" value="ECO:0007669"/>
    <property type="project" value="InterPro"/>
</dbReference>
<evidence type="ECO:0000313" key="3">
    <source>
        <dbReference type="Proteomes" id="UP001223261"/>
    </source>
</evidence>
<dbReference type="EMBL" id="CP118848">
    <property type="protein sequence ID" value="WHI59636.1"/>
    <property type="molecule type" value="Genomic_DNA"/>
</dbReference>
<proteinExistence type="predicted"/>
<feature type="transmembrane region" description="Helical" evidence="1">
    <location>
        <begin position="299"/>
        <end position="321"/>
    </location>
</feature>
<feature type="transmembrane region" description="Helical" evidence="1">
    <location>
        <begin position="259"/>
        <end position="279"/>
    </location>
</feature>
<organism evidence="2 3">
    <name type="scientific">Mammaliicoccus lentus</name>
    <name type="common">Staphylococcus lentus</name>
    <dbReference type="NCBI Taxonomy" id="42858"/>
    <lineage>
        <taxon>Bacteria</taxon>
        <taxon>Bacillati</taxon>
        <taxon>Bacillota</taxon>
        <taxon>Bacilli</taxon>
        <taxon>Bacillales</taxon>
        <taxon>Staphylococcaceae</taxon>
        <taxon>Mammaliicoccus</taxon>
    </lineage>
</organism>
<dbReference type="AlphaFoldDB" id="A0AAX3W2T5"/>
<feature type="transmembrane region" description="Helical" evidence="1">
    <location>
        <begin position="202"/>
        <end position="228"/>
    </location>
</feature>
<keyword evidence="1" id="KW-0472">Membrane</keyword>
<keyword evidence="1" id="KW-1133">Transmembrane helix</keyword>
<gene>
    <name evidence="2" type="ORF">PYH69_13105</name>
</gene>
<evidence type="ECO:0000313" key="2">
    <source>
        <dbReference type="EMBL" id="WHI59636.1"/>
    </source>
</evidence>
<sequence length="504" mass="55149">MAVFRDIFLRIIDRVEKVGNRLPDPSILFFSLCLIMLLLSSLLSVLNVTATDPTNGKTIHITNLLSVSGIQKILSETITNFATFPALGMVLVVMIGMGIAEKTGYFEHLLNSVVDKTPQKFVIPFLIFISILGNAAGGVAPMIMPVLTAVIFIKMGYHPIAGLVISYAAVEVGYGANLLIGLDDALAFSFTQSALKLFSGEASINIAMNWYFTAISTFLLTPIIFYVAKKFTIPSFQNSQIDKLHAESVKTFNQRAKKALTYANISVIVFLLFIVVILIPQNSILRNNDTGSILVESPLMDGFGVILLLVFIIPGLVYGYMSRSIVSTKDIGRLMTNSMSDMGSFIIVIFFAAQLLAYFDWSNIGKVMAINGAELLKNQNGVILIIGLIILTSVINIFMGSASAKWAILAPIFIPMFATLGYHPAFTQMVYRIGDSITNPITPMIPYLPFLLTIAQRYDKNIKLGTLIAHLLPYSIIIGVVWTIIMLIWFLLGLPVGPGGPVKL</sequence>
<dbReference type="GO" id="GO:0015558">
    <property type="term" value="F:secondary active p-aminobenzoyl-glutamate transmembrane transporter activity"/>
    <property type="evidence" value="ECO:0007669"/>
    <property type="project" value="InterPro"/>
</dbReference>
<evidence type="ECO:0000256" key="1">
    <source>
        <dbReference type="SAM" id="Phobius"/>
    </source>
</evidence>
<feature type="transmembrane region" description="Helical" evidence="1">
    <location>
        <begin position="121"/>
        <end position="153"/>
    </location>
</feature>
<feature type="transmembrane region" description="Helical" evidence="1">
    <location>
        <begin position="437"/>
        <end position="455"/>
    </location>
</feature>
<dbReference type="PANTHER" id="PTHR30282:SF0">
    <property type="entry name" value="P-AMINOBENZOYL-GLUTAMATE TRANSPORT PROTEIN"/>
    <property type="match status" value="1"/>
</dbReference>
<feature type="transmembrane region" description="Helical" evidence="1">
    <location>
        <begin position="381"/>
        <end position="399"/>
    </location>
</feature>